<dbReference type="GO" id="GO:0008270">
    <property type="term" value="F:zinc ion binding"/>
    <property type="evidence" value="ECO:0007669"/>
    <property type="project" value="UniProtKB-KW"/>
</dbReference>
<evidence type="ECO:0000256" key="2">
    <source>
        <dbReference type="ARBA" id="ARBA00022771"/>
    </source>
</evidence>
<evidence type="ECO:0000313" key="6">
    <source>
        <dbReference type="EMBL" id="RHN40953.1"/>
    </source>
</evidence>
<evidence type="ECO:0000256" key="3">
    <source>
        <dbReference type="ARBA" id="ARBA00022833"/>
    </source>
</evidence>
<protein>
    <submittedName>
        <fullName evidence="6">Putative transcription factor C3H family</fullName>
    </submittedName>
</protein>
<dbReference type="SUPFAM" id="SSF90229">
    <property type="entry name" value="CCCH zinc finger"/>
    <property type="match status" value="1"/>
</dbReference>
<feature type="domain" description="C3H1-type" evidence="5">
    <location>
        <begin position="82"/>
        <end position="105"/>
    </location>
</feature>
<gene>
    <name evidence="6" type="ORF">MtrunA17_Chr8g0360671</name>
</gene>
<evidence type="ECO:0000256" key="4">
    <source>
        <dbReference type="PROSITE-ProRule" id="PRU00723"/>
    </source>
</evidence>
<dbReference type="Proteomes" id="UP000265566">
    <property type="component" value="Chromosome 8"/>
</dbReference>
<organism evidence="6 7">
    <name type="scientific">Medicago truncatula</name>
    <name type="common">Barrel medic</name>
    <name type="synonym">Medicago tribuloides</name>
    <dbReference type="NCBI Taxonomy" id="3880"/>
    <lineage>
        <taxon>Eukaryota</taxon>
        <taxon>Viridiplantae</taxon>
        <taxon>Streptophyta</taxon>
        <taxon>Embryophyta</taxon>
        <taxon>Tracheophyta</taxon>
        <taxon>Spermatophyta</taxon>
        <taxon>Magnoliopsida</taxon>
        <taxon>eudicotyledons</taxon>
        <taxon>Gunneridae</taxon>
        <taxon>Pentapetalae</taxon>
        <taxon>rosids</taxon>
        <taxon>fabids</taxon>
        <taxon>Fabales</taxon>
        <taxon>Fabaceae</taxon>
        <taxon>Papilionoideae</taxon>
        <taxon>50 kb inversion clade</taxon>
        <taxon>NPAAA clade</taxon>
        <taxon>Hologalegina</taxon>
        <taxon>IRL clade</taxon>
        <taxon>Trifolieae</taxon>
        <taxon>Medicago</taxon>
    </lineage>
</organism>
<dbReference type="EMBL" id="PSQE01000008">
    <property type="protein sequence ID" value="RHN40953.1"/>
    <property type="molecule type" value="Genomic_DNA"/>
</dbReference>
<keyword evidence="3 4" id="KW-0862">Zinc</keyword>
<dbReference type="Pfam" id="PF00642">
    <property type="entry name" value="zf-CCCH"/>
    <property type="match status" value="1"/>
</dbReference>
<comment type="caution">
    <text evidence="6">The sequence shown here is derived from an EMBL/GenBank/DDBJ whole genome shotgun (WGS) entry which is preliminary data.</text>
</comment>
<dbReference type="AlphaFoldDB" id="A0A396GK98"/>
<dbReference type="InterPro" id="IPR036855">
    <property type="entry name" value="Znf_CCCH_sf"/>
</dbReference>
<keyword evidence="1 4" id="KW-0479">Metal-binding</keyword>
<dbReference type="InterPro" id="IPR000571">
    <property type="entry name" value="Znf_CCCH"/>
</dbReference>
<accession>A0A396GK98</accession>
<proteinExistence type="predicted"/>
<evidence type="ECO:0000313" key="7">
    <source>
        <dbReference type="Proteomes" id="UP000265566"/>
    </source>
</evidence>
<dbReference type="Gene3D" id="4.10.1000.10">
    <property type="entry name" value="Zinc finger, CCCH-type"/>
    <property type="match status" value="1"/>
</dbReference>
<reference evidence="7" key="1">
    <citation type="journal article" date="2018" name="Nat. Plants">
        <title>Whole-genome landscape of Medicago truncatula symbiotic genes.</title>
        <authorList>
            <person name="Pecrix Y."/>
            <person name="Staton S.E."/>
            <person name="Sallet E."/>
            <person name="Lelandais-Briere C."/>
            <person name="Moreau S."/>
            <person name="Carrere S."/>
            <person name="Blein T."/>
            <person name="Jardinaud M.F."/>
            <person name="Latrasse D."/>
            <person name="Zouine M."/>
            <person name="Zahm M."/>
            <person name="Kreplak J."/>
            <person name="Mayjonade B."/>
            <person name="Satge C."/>
            <person name="Perez M."/>
            <person name="Cauet S."/>
            <person name="Marande W."/>
            <person name="Chantry-Darmon C."/>
            <person name="Lopez-Roques C."/>
            <person name="Bouchez O."/>
            <person name="Berard A."/>
            <person name="Debelle F."/>
            <person name="Munos S."/>
            <person name="Bendahmane A."/>
            <person name="Berges H."/>
            <person name="Niebel A."/>
            <person name="Buitink J."/>
            <person name="Frugier F."/>
            <person name="Benhamed M."/>
            <person name="Crespi M."/>
            <person name="Gouzy J."/>
            <person name="Gamas P."/>
        </authorList>
    </citation>
    <scope>NUCLEOTIDE SEQUENCE [LARGE SCALE GENOMIC DNA]</scope>
    <source>
        <strain evidence="7">cv. Jemalong A17</strain>
    </source>
</reference>
<dbReference type="PROSITE" id="PS50103">
    <property type="entry name" value="ZF_C3H1"/>
    <property type="match status" value="1"/>
</dbReference>
<name>A0A396GK98_MEDTR</name>
<feature type="zinc finger region" description="C3H1-type" evidence="4">
    <location>
        <begin position="82"/>
        <end position="105"/>
    </location>
</feature>
<sequence length="167" mass="18905">MHSYALLHQTKKHAAFSSRLVFVISSGLVIVRKVNIVPNTYAHGVGEIRQPPPNRKELAGARNEEWMQFLDDDQKIIHKMGLCKKYYNGKECPYDDKCSFLHRLRDDSWKSREACALSIGSIGDGSNSNSLEGNRSVNKPARGTYWKIKDCHYSHGEAVDQIKGNDI</sequence>
<dbReference type="Gramene" id="rna47203">
    <property type="protein sequence ID" value="RHN40953.1"/>
    <property type="gene ID" value="gene47203"/>
</dbReference>
<evidence type="ECO:0000256" key="1">
    <source>
        <dbReference type="ARBA" id="ARBA00022723"/>
    </source>
</evidence>
<keyword evidence="2 4" id="KW-0863">Zinc-finger</keyword>
<evidence type="ECO:0000259" key="5">
    <source>
        <dbReference type="PROSITE" id="PS50103"/>
    </source>
</evidence>